<dbReference type="AlphaFoldDB" id="A0A8H3NVU4"/>
<evidence type="ECO:0000313" key="3">
    <source>
        <dbReference type="Proteomes" id="UP000465221"/>
    </source>
</evidence>
<reference evidence="2 3" key="1">
    <citation type="submission" date="2020-01" db="EMBL/GenBank/DDBJ databases">
        <title>Draft genome sequence of Aspergillus udagawae IFM 46972.</title>
        <authorList>
            <person name="Takahashi H."/>
            <person name="Yaguchi T."/>
        </authorList>
    </citation>
    <scope>NUCLEOTIDE SEQUENCE [LARGE SCALE GENOMIC DNA]</scope>
    <source>
        <strain evidence="2 3">IFM 46972</strain>
    </source>
</reference>
<comment type="caution">
    <text evidence="2">The sequence shown here is derived from an EMBL/GenBank/DDBJ whole genome shotgun (WGS) entry which is preliminary data.</text>
</comment>
<proteinExistence type="predicted"/>
<feature type="compositionally biased region" description="Basic residues" evidence="1">
    <location>
        <begin position="7"/>
        <end position="22"/>
    </location>
</feature>
<accession>A0A8H3NVU4</accession>
<feature type="compositionally biased region" description="Pro residues" evidence="1">
    <location>
        <begin position="39"/>
        <end position="48"/>
    </location>
</feature>
<protein>
    <submittedName>
        <fullName evidence="2">Uncharacterized protein</fullName>
    </submittedName>
</protein>
<dbReference type="EMBL" id="BLKC01000043">
    <property type="protein sequence ID" value="GFF41138.1"/>
    <property type="molecule type" value="Genomic_DNA"/>
</dbReference>
<sequence>MTDNHTPRPHHTQHMRRIHPRIRNLGIMRVHTPQRNPQPQSPNQPPHPLTEEPRPRPKPPNCRLIDPSPRIHIMNPRLHLRNLDREHVVPQRARRLVPHSMVPQLVARAHQVREHSLAPVHLRANHKERRGRARCCYLLCILRGGIVDGQCDELLVRGKGDVEEDVRVAVLEVADEEAWRFVDQIQG</sequence>
<name>A0A8H3NVU4_9EURO</name>
<organism evidence="2 3">
    <name type="scientific">Aspergillus udagawae</name>
    <dbReference type="NCBI Taxonomy" id="91492"/>
    <lineage>
        <taxon>Eukaryota</taxon>
        <taxon>Fungi</taxon>
        <taxon>Dikarya</taxon>
        <taxon>Ascomycota</taxon>
        <taxon>Pezizomycotina</taxon>
        <taxon>Eurotiomycetes</taxon>
        <taxon>Eurotiomycetidae</taxon>
        <taxon>Eurotiales</taxon>
        <taxon>Aspergillaceae</taxon>
        <taxon>Aspergillus</taxon>
        <taxon>Aspergillus subgen. Fumigati</taxon>
    </lineage>
</organism>
<evidence type="ECO:0000256" key="1">
    <source>
        <dbReference type="SAM" id="MobiDB-lite"/>
    </source>
</evidence>
<gene>
    <name evidence="2" type="ORF">IFM46972_06442</name>
</gene>
<feature type="region of interest" description="Disordered" evidence="1">
    <location>
        <begin position="1"/>
        <end position="69"/>
    </location>
</feature>
<evidence type="ECO:0000313" key="2">
    <source>
        <dbReference type="EMBL" id="GFF41138.1"/>
    </source>
</evidence>
<dbReference type="Proteomes" id="UP000465221">
    <property type="component" value="Unassembled WGS sequence"/>
</dbReference>